<comment type="caution">
    <text evidence="1">The sequence shown here is derived from an EMBL/GenBank/DDBJ whole genome shotgun (WGS) entry which is preliminary data.</text>
</comment>
<organism evidence="1 2">
    <name type="scientific">Euplotes crassus</name>
    <dbReference type="NCBI Taxonomy" id="5936"/>
    <lineage>
        <taxon>Eukaryota</taxon>
        <taxon>Sar</taxon>
        <taxon>Alveolata</taxon>
        <taxon>Ciliophora</taxon>
        <taxon>Intramacronucleata</taxon>
        <taxon>Spirotrichea</taxon>
        <taxon>Hypotrichia</taxon>
        <taxon>Euplotida</taxon>
        <taxon>Euplotidae</taxon>
        <taxon>Moneuplotes</taxon>
    </lineage>
</organism>
<dbReference type="Proteomes" id="UP001295684">
    <property type="component" value="Unassembled WGS sequence"/>
</dbReference>
<dbReference type="AlphaFoldDB" id="A0AAD1X9Q5"/>
<keyword evidence="2" id="KW-1185">Reference proteome</keyword>
<proteinExistence type="predicted"/>
<gene>
    <name evidence="1" type="ORF">ECRASSUSDP1_LOCUS7522</name>
</gene>
<protein>
    <submittedName>
        <fullName evidence="1">Uncharacterized protein</fullName>
    </submittedName>
</protein>
<reference evidence="1" key="1">
    <citation type="submission" date="2023-07" db="EMBL/GenBank/DDBJ databases">
        <authorList>
            <consortium name="AG Swart"/>
            <person name="Singh M."/>
            <person name="Singh A."/>
            <person name="Seah K."/>
            <person name="Emmerich C."/>
        </authorList>
    </citation>
    <scope>NUCLEOTIDE SEQUENCE</scope>
    <source>
        <strain evidence="1">DP1</strain>
    </source>
</reference>
<accession>A0AAD1X9Q5</accession>
<name>A0AAD1X9Q5_EUPCR</name>
<evidence type="ECO:0000313" key="1">
    <source>
        <dbReference type="EMBL" id="CAI2366250.1"/>
    </source>
</evidence>
<evidence type="ECO:0000313" key="2">
    <source>
        <dbReference type="Proteomes" id="UP001295684"/>
    </source>
</evidence>
<dbReference type="EMBL" id="CAMPGE010007331">
    <property type="protein sequence ID" value="CAI2366250.1"/>
    <property type="molecule type" value="Genomic_DNA"/>
</dbReference>
<sequence length="332" mass="39122">MYTEKGLLKQATFYSKKNSKYSLNFVDNKCYASKQVKKRRDFEIKMSPRESMIGTESSNRMAMTAKGKQNFNNTFFNTTINKVTPKKRIMRNMYMTYAQRPTSEDLSVPTNLKKVSFISNFQKCFKPEINNMKNLKLNTTMLQRRTQNKMIDIELGEPRELSPEIKVSRNMKRLMSNFTENRNPLDMNNFIKMVNDQNISYLINRNQKYKRTNIIAQKSHKFPKNSNRAKLLKKDYTTNTQTSEVLVSRNHKLESAFSKSKQQDINPLLFYKQNVYSPAKVENTEKINLGYRGNHRFVRAFKDNPLIFKKTKGMCGEQAKYAYRTRVLSLNR</sequence>